<feature type="transmembrane region" description="Helical" evidence="6">
    <location>
        <begin position="67"/>
        <end position="87"/>
    </location>
</feature>
<dbReference type="PROSITE" id="PS50850">
    <property type="entry name" value="MFS"/>
    <property type="match status" value="1"/>
</dbReference>
<evidence type="ECO:0000256" key="5">
    <source>
        <dbReference type="SAM" id="MobiDB-lite"/>
    </source>
</evidence>
<evidence type="ECO:0000256" key="2">
    <source>
        <dbReference type="ARBA" id="ARBA00022692"/>
    </source>
</evidence>
<feature type="transmembrane region" description="Helical" evidence="6">
    <location>
        <begin position="224"/>
        <end position="243"/>
    </location>
</feature>
<gene>
    <name evidence="8" type="ORF">B0T15DRAFT_110165</name>
</gene>
<evidence type="ECO:0000313" key="9">
    <source>
        <dbReference type="Proteomes" id="UP001273166"/>
    </source>
</evidence>
<evidence type="ECO:0000256" key="1">
    <source>
        <dbReference type="ARBA" id="ARBA00004141"/>
    </source>
</evidence>
<reference evidence="8" key="2">
    <citation type="submission" date="2023-06" db="EMBL/GenBank/DDBJ databases">
        <authorList>
            <consortium name="Lawrence Berkeley National Laboratory"/>
            <person name="Mondo S.J."/>
            <person name="Hensen N."/>
            <person name="Bonometti L."/>
            <person name="Westerberg I."/>
            <person name="Brannstrom I.O."/>
            <person name="Guillou S."/>
            <person name="Cros-Aarteil S."/>
            <person name="Calhoun S."/>
            <person name="Haridas S."/>
            <person name="Kuo A."/>
            <person name="Pangilinan J."/>
            <person name="Riley R."/>
            <person name="Labutti K."/>
            <person name="Andreopoulos B."/>
            <person name="Lipzen A."/>
            <person name="Chen C."/>
            <person name="Yanf M."/>
            <person name="Daum C."/>
            <person name="Ng V."/>
            <person name="Clum A."/>
            <person name="Steindorff A."/>
            <person name="Ohm R."/>
            <person name="Martin F."/>
            <person name="Silar P."/>
            <person name="Natvig D."/>
            <person name="Lalanne C."/>
            <person name="Gautier V."/>
            <person name="Ament-Velasquez S.L."/>
            <person name="Kruys A."/>
            <person name="Hutchinson M.I."/>
            <person name="Powell A.J."/>
            <person name="Barry K."/>
            <person name="Miller A.N."/>
            <person name="Grigoriev I.V."/>
            <person name="Debuchy R."/>
            <person name="Gladieux P."/>
            <person name="Thoren M.H."/>
            <person name="Johannesson H."/>
        </authorList>
    </citation>
    <scope>NUCLEOTIDE SEQUENCE</scope>
    <source>
        <strain evidence="8">CBS 333.67</strain>
    </source>
</reference>
<name>A0AAJ0GYJ4_9PEZI</name>
<feature type="transmembrane region" description="Helical" evidence="6">
    <location>
        <begin position="107"/>
        <end position="125"/>
    </location>
</feature>
<feature type="domain" description="Major facilitator superfamily (MFS) profile" evidence="7">
    <location>
        <begin position="69"/>
        <end position="469"/>
    </location>
</feature>
<dbReference type="AlphaFoldDB" id="A0AAJ0GYJ4"/>
<comment type="caution">
    <text evidence="8">The sequence shown here is derived from an EMBL/GenBank/DDBJ whole genome shotgun (WGS) entry which is preliminary data.</text>
</comment>
<dbReference type="InterPro" id="IPR011701">
    <property type="entry name" value="MFS"/>
</dbReference>
<accession>A0AAJ0GYJ4</accession>
<evidence type="ECO:0000256" key="3">
    <source>
        <dbReference type="ARBA" id="ARBA00022989"/>
    </source>
</evidence>
<dbReference type="GO" id="GO:0005886">
    <property type="term" value="C:plasma membrane"/>
    <property type="evidence" value="ECO:0007669"/>
    <property type="project" value="TreeGrafter"/>
</dbReference>
<dbReference type="SUPFAM" id="SSF103473">
    <property type="entry name" value="MFS general substrate transporter"/>
    <property type="match status" value="1"/>
</dbReference>
<keyword evidence="4 6" id="KW-0472">Membrane</keyword>
<feature type="transmembrane region" description="Helical" evidence="6">
    <location>
        <begin position="279"/>
        <end position="296"/>
    </location>
</feature>
<feature type="transmembrane region" description="Helical" evidence="6">
    <location>
        <begin position="160"/>
        <end position="179"/>
    </location>
</feature>
<feature type="region of interest" description="Disordered" evidence="5">
    <location>
        <begin position="487"/>
        <end position="519"/>
    </location>
</feature>
<evidence type="ECO:0000256" key="6">
    <source>
        <dbReference type="SAM" id="Phobius"/>
    </source>
</evidence>
<dbReference type="Pfam" id="PF07690">
    <property type="entry name" value="MFS_1"/>
    <property type="match status" value="1"/>
</dbReference>
<dbReference type="GeneID" id="87880320"/>
<feature type="transmembrane region" description="Helical" evidence="6">
    <location>
        <begin position="346"/>
        <end position="363"/>
    </location>
</feature>
<organism evidence="8 9">
    <name type="scientific">Chaetomium strumarium</name>
    <dbReference type="NCBI Taxonomy" id="1170767"/>
    <lineage>
        <taxon>Eukaryota</taxon>
        <taxon>Fungi</taxon>
        <taxon>Dikarya</taxon>
        <taxon>Ascomycota</taxon>
        <taxon>Pezizomycotina</taxon>
        <taxon>Sordariomycetes</taxon>
        <taxon>Sordariomycetidae</taxon>
        <taxon>Sordariales</taxon>
        <taxon>Chaetomiaceae</taxon>
        <taxon>Chaetomium</taxon>
    </lineage>
</organism>
<dbReference type="InterPro" id="IPR020846">
    <property type="entry name" value="MFS_dom"/>
</dbReference>
<dbReference type="InterPro" id="IPR036259">
    <property type="entry name" value="MFS_trans_sf"/>
</dbReference>
<dbReference type="FunFam" id="1.20.1250.20:FF:000465">
    <property type="entry name" value="Carboxylic acid transporter protein homolog"/>
    <property type="match status" value="1"/>
</dbReference>
<dbReference type="RefSeq" id="XP_062724321.1">
    <property type="nucleotide sequence ID" value="XM_062861491.1"/>
</dbReference>
<dbReference type="EMBL" id="JAUDZG010000002">
    <property type="protein sequence ID" value="KAK3308541.1"/>
    <property type="molecule type" value="Genomic_DNA"/>
</dbReference>
<feature type="transmembrane region" description="Helical" evidence="6">
    <location>
        <begin position="316"/>
        <end position="334"/>
    </location>
</feature>
<evidence type="ECO:0000313" key="8">
    <source>
        <dbReference type="EMBL" id="KAK3308541.1"/>
    </source>
</evidence>
<comment type="subcellular location">
    <subcellularLocation>
        <location evidence="1">Membrane</location>
        <topology evidence="1">Multi-pass membrane protein</topology>
    </subcellularLocation>
</comment>
<dbReference type="CDD" id="cd17316">
    <property type="entry name" value="MFS_SV2_like"/>
    <property type="match status" value="1"/>
</dbReference>
<dbReference type="Proteomes" id="UP001273166">
    <property type="component" value="Unassembled WGS sequence"/>
</dbReference>
<feature type="transmembrane region" description="Helical" evidence="6">
    <location>
        <begin position="200"/>
        <end position="218"/>
    </location>
</feature>
<keyword evidence="9" id="KW-1185">Reference proteome</keyword>
<feature type="transmembrane region" description="Helical" evidence="6">
    <location>
        <begin position="442"/>
        <end position="465"/>
    </location>
</feature>
<dbReference type="GO" id="GO:0046943">
    <property type="term" value="F:carboxylic acid transmembrane transporter activity"/>
    <property type="evidence" value="ECO:0007669"/>
    <property type="project" value="TreeGrafter"/>
</dbReference>
<dbReference type="PANTHER" id="PTHR23508:SF9">
    <property type="entry name" value="CARBOXYLIC ACID TRANSPORT PROTEIN (AFU_ORTHOLOGUE AFUA_2G09450)"/>
    <property type="match status" value="1"/>
</dbReference>
<keyword evidence="3 6" id="KW-1133">Transmembrane helix</keyword>
<proteinExistence type="predicted"/>
<protein>
    <submittedName>
        <fullName evidence="8">General substrate transporter</fullName>
    </submittedName>
</protein>
<dbReference type="Gene3D" id="1.20.1250.20">
    <property type="entry name" value="MFS general substrate transporter like domains"/>
    <property type="match status" value="2"/>
</dbReference>
<dbReference type="PANTHER" id="PTHR23508">
    <property type="entry name" value="CARBOXYLIC ACID TRANSPORTER PROTEIN HOMOLOG"/>
    <property type="match status" value="1"/>
</dbReference>
<keyword evidence="2 6" id="KW-0812">Transmembrane</keyword>
<evidence type="ECO:0000256" key="4">
    <source>
        <dbReference type="ARBA" id="ARBA00023136"/>
    </source>
</evidence>
<evidence type="ECO:0000259" key="7">
    <source>
        <dbReference type="PROSITE" id="PS50850"/>
    </source>
</evidence>
<reference evidence="8" key="1">
    <citation type="journal article" date="2023" name="Mol. Phylogenet. Evol.">
        <title>Genome-scale phylogeny and comparative genomics of the fungal order Sordariales.</title>
        <authorList>
            <person name="Hensen N."/>
            <person name="Bonometti L."/>
            <person name="Westerberg I."/>
            <person name="Brannstrom I.O."/>
            <person name="Guillou S."/>
            <person name="Cros-Aarteil S."/>
            <person name="Calhoun S."/>
            <person name="Haridas S."/>
            <person name="Kuo A."/>
            <person name="Mondo S."/>
            <person name="Pangilinan J."/>
            <person name="Riley R."/>
            <person name="LaButti K."/>
            <person name="Andreopoulos B."/>
            <person name="Lipzen A."/>
            <person name="Chen C."/>
            <person name="Yan M."/>
            <person name="Daum C."/>
            <person name="Ng V."/>
            <person name="Clum A."/>
            <person name="Steindorff A."/>
            <person name="Ohm R.A."/>
            <person name="Martin F."/>
            <person name="Silar P."/>
            <person name="Natvig D.O."/>
            <person name="Lalanne C."/>
            <person name="Gautier V."/>
            <person name="Ament-Velasquez S.L."/>
            <person name="Kruys A."/>
            <person name="Hutchinson M.I."/>
            <person name="Powell A.J."/>
            <person name="Barry K."/>
            <person name="Miller A.N."/>
            <person name="Grigoriev I.V."/>
            <person name="Debuchy R."/>
            <person name="Gladieux P."/>
            <person name="Hiltunen Thoren M."/>
            <person name="Johannesson H."/>
        </authorList>
    </citation>
    <scope>NUCLEOTIDE SEQUENCE</scope>
    <source>
        <strain evidence="8">CBS 333.67</strain>
    </source>
</reference>
<dbReference type="FunFam" id="1.20.1250.20:FF:000395">
    <property type="entry name" value="Carboxylic acid transporter protein homolog"/>
    <property type="match status" value="1"/>
</dbReference>
<sequence>METTHEPADPIVKGVMATAKQSWRDLFVFKQRVVVTNSLGETTTEWARPVPLRNPISLLAQLSARDWLFFLVGFAAWTADAFDFHALSIQQVKLSEYYGVSKTEVSTAITLTLLLRSVGAAFFGLAGDRWGRKWPMVVNMIVLGALQIATIYSTTFSEFLAVRSLFGLFMGGVYGNAIAMALENSPVDARGLMSGILQQGYAFGYVCAACANLGVGGGDNSWKTVFWIAAGLSIGVGIVRCFFPESKQFLEARKAGKAQATPSALWAETKMMLAQEWKMWIYCVILMTWFNFYSHTSQDSYTTFMLTQKELDNSGASRASILMKVGACVGGTILGYTSQWFGRRRTIIVAAIMSGFIIPAWILPEGERGLSVSGFFLQFFVQGAWGVIPIHLNELAPPAYRSSFPGLTYQLGNMISSPSTQIVSAIAESHFVTSRSGKRVDAYGPTMGIATAIIATGIVITTAFGPEKRGREFEKTLPAGMNVVRESGKDVDCNDDLERGEKGQAGEVEDVVHPSLERK</sequence>